<gene>
    <name evidence="21" type="ORF">FQN60_000968</name>
</gene>
<evidence type="ECO:0000256" key="8">
    <source>
        <dbReference type="ARBA" id="ARBA00022553"/>
    </source>
</evidence>
<evidence type="ECO:0000313" key="22">
    <source>
        <dbReference type="Proteomes" id="UP000327493"/>
    </source>
</evidence>
<keyword evidence="12" id="KW-0460">Magnesium</keyword>
<dbReference type="InterPro" id="IPR012911">
    <property type="entry name" value="PP2C_C"/>
</dbReference>
<dbReference type="PANTHER" id="PTHR13832:SF803">
    <property type="entry name" value="PROTEIN PHOSPHATASE 1G"/>
    <property type="match status" value="1"/>
</dbReference>
<dbReference type="SUPFAM" id="SSF81606">
    <property type="entry name" value="PP2C-like"/>
    <property type="match status" value="1"/>
</dbReference>
<keyword evidence="14" id="KW-0472">Membrane</keyword>
<dbReference type="GO" id="GO:0016020">
    <property type="term" value="C:membrane"/>
    <property type="evidence" value="ECO:0007669"/>
    <property type="project" value="UniProtKB-SubCell"/>
</dbReference>
<evidence type="ECO:0000256" key="18">
    <source>
        <dbReference type="RuleBase" id="RU003465"/>
    </source>
</evidence>
<evidence type="ECO:0000256" key="3">
    <source>
        <dbReference type="ARBA" id="ARBA00004514"/>
    </source>
</evidence>
<dbReference type="EC" id="3.1.3.16" evidence="6"/>
<dbReference type="Gene3D" id="1.10.10.430">
    <property type="entry name" value="Phosphatase 2C, C-terminal domain suprefamily"/>
    <property type="match status" value="1"/>
</dbReference>
<evidence type="ECO:0000256" key="14">
    <source>
        <dbReference type="ARBA" id="ARBA00023136"/>
    </source>
</evidence>
<keyword evidence="11 18" id="KW-0378">Hydrolase</keyword>
<dbReference type="Gene3D" id="3.60.40.10">
    <property type="entry name" value="PPM-type phosphatase domain"/>
    <property type="match status" value="1"/>
</dbReference>
<evidence type="ECO:0000256" key="12">
    <source>
        <dbReference type="ARBA" id="ARBA00022842"/>
    </source>
</evidence>
<keyword evidence="13 18" id="KW-0904">Protein phosphatase</keyword>
<evidence type="ECO:0000256" key="19">
    <source>
        <dbReference type="SAM" id="MobiDB-lite"/>
    </source>
</evidence>
<evidence type="ECO:0000256" key="15">
    <source>
        <dbReference type="ARBA" id="ARBA00023211"/>
    </source>
</evidence>
<dbReference type="Pfam" id="PF07830">
    <property type="entry name" value="PP2C_C"/>
    <property type="match status" value="1"/>
</dbReference>
<keyword evidence="16" id="KW-0449">Lipoprotein</keyword>
<evidence type="ECO:0000256" key="4">
    <source>
        <dbReference type="ARBA" id="ARBA00004635"/>
    </source>
</evidence>
<dbReference type="AlphaFoldDB" id="A0A5J5CXR5"/>
<organism evidence="21 22">
    <name type="scientific">Etheostoma spectabile</name>
    <name type="common">orangethroat darter</name>
    <dbReference type="NCBI Taxonomy" id="54343"/>
    <lineage>
        <taxon>Eukaryota</taxon>
        <taxon>Metazoa</taxon>
        <taxon>Chordata</taxon>
        <taxon>Craniata</taxon>
        <taxon>Vertebrata</taxon>
        <taxon>Euteleostomi</taxon>
        <taxon>Actinopterygii</taxon>
        <taxon>Neopterygii</taxon>
        <taxon>Teleostei</taxon>
        <taxon>Neoteleostei</taxon>
        <taxon>Acanthomorphata</taxon>
        <taxon>Eupercaria</taxon>
        <taxon>Perciformes</taxon>
        <taxon>Percoidei</taxon>
        <taxon>Percidae</taxon>
        <taxon>Etheostomatinae</taxon>
        <taxon>Etheostoma</taxon>
    </lineage>
</organism>
<evidence type="ECO:0000256" key="2">
    <source>
        <dbReference type="ARBA" id="ARBA00001946"/>
    </source>
</evidence>
<keyword evidence="15" id="KW-0464">Manganese</keyword>
<comment type="cofactor">
    <cofactor evidence="1">
        <name>Mn(2+)</name>
        <dbReference type="ChEBI" id="CHEBI:29035"/>
    </cofactor>
</comment>
<evidence type="ECO:0000256" key="16">
    <source>
        <dbReference type="ARBA" id="ARBA00023288"/>
    </source>
</evidence>
<comment type="cofactor">
    <cofactor evidence="2">
        <name>Mg(2+)</name>
        <dbReference type="ChEBI" id="CHEBI:18420"/>
    </cofactor>
</comment>
<proteinExistence type="inferred from homology"/>
<dbReference type="Pfam" id="PF00481">
    <property type="entry name" value="PP2C"/>
    <property type="match status" value="1"/>
</dbReference>
<dbReference type="GO" id="GO:0030145">
    <property type="term" value="F:manganese ion binding"/>
    <property type="evidence" value="ECO:0007669"/>
    <property type="project" value="InterPro"/>
</dbReference>
<evidence type="ECO:0000256" key="5">
    <source>
        <dbReference type="ARBA" id="ARBA00006702"/>
    </source>
</evidence>
<dbReference type="GO" id="GO:0000287">
    <property type="term" value="F:magnesium ion binding"/>
    <property type="evidence" value="ECO:0007669"/>
    <property type="project" value="InterPro"/>
</dbReference>
<dbReference type="SUPFAM" id="SSF81601">
    <property type="entry name" value="Protein serine/threonine phosphatase 2C, C-terminal domain"/>
    <property type="match status" value="1"/>
</dbReference>
<dbReference type="InterPro" id="IPR001932">
    <property type="entry name" value="PPM-type_phosphatase-like_dom"/>
</dbReference>
<dbReference type="PROSITE" id="PS51746">
    <property type="entry name" value="PPM_2"/>
    <property type="match status" value="1"/>
</dbReference>
<dbReference type="PROSITE" id="PS01032">
    <property type="entry name" value="PPM_1"/>
    <property type="match status" value="1"/>
</dbReference>
<evidence type="ECO:0000256" key="9">
    <source>
        <dbReference type="ARBA" id="ARBA00022707"/>
    </source>
</evidence>
<protein>
    <recommendedName>
        <fullName evidence="6">protein-serine/threonine phosphatase</fullName>
        <ecNumber evidence="6">3.1.3.16</ecNumber>
    </recommendedName>
</protein>
<dbReference type="CDD" id="cd00143">
    <property type="entry name" value="PP2Cc"/>
    <property type="match status" value="1"/>
</dbReference>
<sequence length="606" mass="66124">MRTARKGSVEMPAFMRQLVKETEKRVSSFFKGGRGGAAEGEQPVDGEREEVIPSPYLDRPVLDKLTEEGCARWGLTYALGSMQGWRANMEDFHNCVPQLGGELADWSFFAVFDGHAGSSVAQYCSQHLLGQILATGGMRSEDDPERVKGAIIEGFLQTDKHLLSVTRREGWERGGTTVVATLISPYYIYFANCGDSRAVLCRSGQVCFSTEDHKPYNPLEKERIESAGGSVSIQRINGSLAVSRALGDFSYKGAENRTPTQQMVSPEPEVCVVERSPADEFLVLACDGVWDTISNEELCAFIHNRLCVCTDLRDVCTQVIDLCLYKVSHHYSPSLMPLSASQGSLDNISIILLCFPGAPQLSAEALHQEAELEDLLESKVAEIYDELCARGEEPDLLSVLTVLAATVIPGLPPGGGIQSNSARDTLLDTMNSLTEIISPDRRRPTATAPASVSLSHTVSTEPSLQGCLPAGKRDEMGCTGQQSHRQPFLEQEQSRCRPEQTSLPTIQVPEADGAEGHKTEVEGVHVAPVLHGAVQSGGTARNHHRCNTQDQHHRRRARSSNGCSRAEKMAAPHNKYSRMSPARRQKRALSSFMGALGQQQPPAVLL</sequence>
<comment type="subcellular location">
    <subcellularLocation>
        <location evidence="3">Cytoplasm</location>
        <location evidence="3">Cytosol</location>
    </subcellularLocation>
    <subcellularLocation>
        <location evidence="4">Membrane</location>
        <topology evidence="4">Lipid-anchor</topology>
    </subcellularLocation>
</comment>
<feature type="compositionally biased region" description="Polar residues" evidence="19">
    <location>
        <begin position="448"/>
        <end position="463"/>
    </location>
</feature>
<dbReference type="InterPro" id="IPR000222">
    <property type="entry name" value="PP2C_BS"/>
</dbReference>
<dbReference type="Proteomes" id="UP000327493">
    <property type="component" value="Chromosome 13"/>
</dbReference>
<comment type="caution">
    <text evidence="21">The sequence shown here is derived from an EMBL/GenBank/DDBJ whole genome shotgun (WGS) entry which is preliminary data.</text>
</comment>
<comment type="similarity">
    <text evidence="5 18">Belongs to the PP2C family.</text>
</comment>
<evidence type="ECO:0000256" key="11">
    <source>
        <dbReference type="ARBA" id="ARBA00022801"/>
    </source>
</evidence>
<dbReference type="GO" id="GO:0004722">
    <property type="term" value="F:protein serine/threonine phosphatase activity"/>
    <property type="evidence" value="ECO:0007669"/>
    <property type="project" value="UniProtKB-EC"/>
</dbReference>
<dbReference type="EMBL" id="VOFY01000013">
    <property type="protein sequence ID" value="KAA8587132.1"/>
    <property type="molecule type" value="Genomic_DNA"/>
</dbReference>
<dbReference type="GO" id="GO:0005829">
    <property type="term" value="C:cytosol"/>
    <property type="evidence" value="ECO:0007669"/>
    <property type="project" value="UniProtKB-SubCell"/>
</dbReference>
<dbReference type="PANTHER" id="PTHR13832">
    <property type="entry name" value="PROTEIN PHOSPHATASE 2C"/>
    <property type="match status" value="1"/>
</dbReference>
<dbReference type="InterPro" id="IPR036580">
    <property type="entry name" value="PP2C_C_sf"/>
</dbReference>
<evidence type="ECO:0000259" key="20">
    <source>
        <dbReference type="PROSITE" id="PS51746"/>
    </source>
</evidence>
<feature type="compositionally biased region" description="Basic residues" evidence="19">
    <location>
        <begin position="541"/>
        <end position="558"/>
    </location>
</feature>
<accession>A0A5J5CXR5</accession>
<keyword evidence="9" id="KW-0519">Myristate</keyword>
<evidence type="ECO:0000256" key="7">
    <source>
        <dbReference type="ARBA" id="ARBA00022490"/>
    </source>
</evidence>
<evidence type="ECO:0000256" key="10">
    <source>
        <dbReference type="ARBA" id="ARBA00022723"/>
    </source>
</evidence>
<evidence type="ECO:0000256" key="6">
    <source>
        <dbReference type="ARBA" id="ARBA00013081"/>
    </source>
</evidence>
<dbReference type="FunFam" id="3.60.40.10:FF:000001">
    <property type="entry name" value="protein phosphatase 1B isoform X1"/>
    <property type="match status" value="1"/>
</dbReference>
<evidence type="ECO:0000313" key="21">
    <source>
        <dbReference type="EMBL" id="KAA8587132.1"/>
    </source>
</evidence>
<dbReference type="SMART" id="SM00332">
    <property type="entry name" value="PP2Cc"/>
    <property type="match status" value="1"/>
</dbReference>
<feature type="domain" description="PPM-type phosphatase" evidence="20">
    <location>
        <begin position="76"/>
        <end position="355"/>
    </location>
</feature>
<keyword evidence="8" id="KW-0597">Phosphoprotein</keyword>
<comment type="catalytic activity">
    <reaction evidence="17">
        <text>O-phospho-L-threonyl-[protein] + H2O = L-threonyl-[protein] + phosphate</text>
        <dbReference type="Rhea" id="RHEA:47004"/>
        <dbReference type="Rhea" id="RHEA-COMP:11060"/>
        <dbReference type="Rhea" id="RHEA-COMP:11605"/>
        <dbReference type="ChEBI" id="CHEBI:15377"/>
        <dbReference type="ChEBI" id="CHEBI:30013"/>
        <dbReference type="ChEBI" id="CHEBI:43474"/>
        <dbReference type="ChEBI" id="CHEBI:61977"/>
        <dbReference type="EC" id="3.1.3.16"/>
    </reaction>
</comment>
<reference evidence="21 22" key="1">
    <citation type="submission" date="2019-08" db="EMBL/GenBank/DDBJ databases">
        <title>A chromosome-level genome assembly, high-density linkage maps, and genome scans reveal the genomic architecture of hybrid incompatibilities underlying speciation via character displacement in darters (Percidae: Etheostominae).</title>
        <authorList>
            <person name="Moran R.L."/>
            <person name="Catchen J.M."/>
            <person name="Fuller R.C."/>
        </authorList>
    </citation>
    <scope>NUCLEOTIDE SEQUENCE [LARGE SCALE GENOMIC DNA]</scope>
    <source>
        <strain evidence="21">EspeVRDwgs_2016</strain>
        <tissue evidence="21">Muscle</tissue>
    </source>
</reference>
<evidence type="ECO:0000256" key="13">
    <source>
        <dbReference type="ARBA" id="ARBA00022912"/>
    </source>
</evidence>
<keyword evidence="22" id="KW-1185">Reference proteome</keyword>
<evidence type="ECO:0000256" key="17">
    <source>
        <dbReference type="ARBA" id="ARBA00048336"/>
    </source>
</evidence>
<feature type="region of interest" description="Disordered" evidence="19">
    <location>
        <begin position="438"/>
        <end position="507"/>
    </location>
</feature>
<dbReference type="InterPro" id="IPR036457">
    <property type="entry name" value="PPM-type-like_dom_sf"/>
</dbReference>
<dbReference type="InterPro" id="IPR015655">
    <property type="entry name" value="PP2C"/>
</dbReference>
<name>A0A5J5CXR5_9PERO</name>
<keyword evidence="10" id="KW-0479">Metal-binding</keyword>
<feature type="region of interest" description="Disordered" evidence="19">
    <location>
        <begin position="534"/>
        <end position="586"/>
    </location>
</feature>
<evidence type="ECO:0000256" key="1">
    <source>
        <dbReference type="ARBA" id="ARBA00001936"/>
    </source>
</evidence>
<keyword evidence="7" id="KW-0963">Cytoplasm</keyword>